<evidence type="ECO:0000256" key="6">
    <source>
        <dbReference type="SAM" id="Phobius"/>
    </source>
</evidence>
<evidence type="ECO:0000256" key="1">
    <source>
        <dbReference type="ARBA" id="ARBA00004141"/>
    </source>
</evidence>
<evidence type="ECO:0000256" key="2">
    <source>
        <dbReference type="ARBA" id="ARBA00007524"/>
    </source>
</evidence>
<name>A0ABT1C2M3_9HYPH</name>
<evidence type="ECO:0000256" key="5">
    <source>
        <dbReference type="ARBA" id="ARBA00023136"/>
    </source>
</evidence>
<comment type="similarity">
    <text evidence="2">Belongs to the TspO/BZRP family.</text>
</comment>
<organism evidence="7 8">
    <name type="scientific">Mesorhizobium liriopis</name>
    <dbReference type="NCBI Taxonomy" id="2953882"/>
    <lineage>
        <taxon>Bacteria</taxon>
        <taxon>Pseudomonadati</taxon>
        <taxon>Pseudomonadota</taxon>
        <taxon>Alphaproteobacteria</taxon>
        <taxon>Hyphomicrobiales</taxon>
        <taxon>Phyllobacteriaceae</taxon>
        <taxon>Mesorhizobium</taxon>
    </lineage>
</organism>
<dbReference type="CDD" id="cd15904">
    <property type="entry name" value="TSPO_MBR"/>
    <property type="match status" value="1"/>
</dbReference>
<feature type="transmembrane region" description="Helical" evidence="6">
    <location>
        <begin position="41"/>
        <end position="61"/>
    </location>
</feature>
<comment type="subcellular location">
    <subcellularLocation>
        <location evidence="1">Membrane</location>
        <topology evidence="1">Multi-pass membrane protein</topology>
    </subcellularLocation>
</comment>
<feature type="transmembrane region" description="Helical" evidence="6">
    <location>
        <begin position="93"/>
        <end position="114"/>
    </location>
</feature>
<dbReference type="Pfam" id="PF03073">
    <property type="entry name" value="TspO_MBR"/>
    <property type="match status" value="1"/>
</dbReference>
<dbReference type="PANTHER" id="PTHR10057:SF0">
    <property type="entry name" value="TRANSLOCATOR PROTEIN"/>
    <property type="match status" value="1"/>
</dbReference>
<keyword evidence="4 6" id="KW-1133">Transmembrane helix</keyword>
<dbReference type="PIRSF" id="PIRSF005859">
    <property type="entry name" value="PBR"/>
    <property type="match status" value="1"/>
</dbReference>
<keyword evidence="8" id="KW-1185">Reference proteome</keyword>
<feature type="transmembrane region" description="Helical" evidence="6">
    <location>
        <begin position="68"/>
        <end position="87"/>
    </location>
</feature>
<evidence type="ECO:0000313" key="7">
    <source>
        <dbReference type="EMBL" id="MCO6049080.1"/>
    </source>
</evidence>
<evidence type="ECO:0000256" key="4">
    <source>
        <dbReference type="ARBA" id="ARBA00022989"/>
    </source>
</evidence>
<dbReference type="Proteomes" id="UP001205906">
    <property type="component" value="Unassembled WGS sequence"/>
</dbReference>
<feature type="transmembrane region" description="Helical" evidence="6">
    <location>
        <begin position="121"/>
        <end position="142"/>
    </location>
</feature>
<gene>
    <name evidence="7" type="ORF">NGM99_04675</name>
</gene>
<keyword evidence="3 6" id="KW-0812">Transmembrane</keyword>
<keyword evidence="5 6" id="KW-0472">Membrane</keyword>
<accession>A0ABT1C2M3</accession>
<dbReference type="EMBL" id="JAMXQS010000002">
    <property type="protein sequence ID" value="MCO6049080.1"/>
    <property type="molecule type" value="Genomic_DNA"/>
</dbReference>
<evidence type="ECO:0000313" key="8">
    <source>
        <dbReference type="Proteomes" id="UP001205906"/>
    </source>
</evidence>
<dbReference type="InterPro" id="IPR004307">
    <property type="entry name" value="TspO_MBR"/>
</dbReference>
<proteinExistence type="inferred from homology"/>
<dbReference type="Gene3D" id="1.20.1260.100">
    <property type="entry name" value="TspO/MBR protein"/>
    <property type="match status" value="1"/>
</dbReference>
<dbReference type="InterPro" id="IPR038330">
    <property type="entry name" value="TspO/MBR-related_sf"/>
</dbReference>
<protein>
    <submittedName>
        <fullName evidence="7">Tryptophan-rich sensory protein</fullName>
    </submittedName>
</protein>
<evidence type="ECO:0000256" key="3">
    <source>
        <dbReference type="ARBA" id="ARBA00022692"/>
    </source>
</evidence>
<sequence>MALVLFTVATLGIGLLIGSVSAPDQWYQALAKPAFNPPPWVFPPVWTALYLMVGVAGWRAWRLPERTLLRIWFVQMALNFAWTPSFFLLHNIALALGVIVLLLIAVLAFIAQAFSRDRIAAWLFVPYAVWVAFATLLTFTIWRLN</sequence>
<reference evidence="7 8" key="1">
    <citation type="submission" date="2022-06" db="EMBL/GenBank/DDBJ databases">
        <title>Mesorhizobium sp. strain RP14 Genome sequencing and assembly.</title>
        <authorList>
            <person name="Kim I."/>
        </authorList>
    </citation>
    <scope>NUCLEOTIDE SEQUENCE [LARGE SCALE GENOMIC DNA]</scope>
    <source>
        <strain evidence="8">RP14(2022)</strain>
    </source>
</reference>
<dbReference type="PANTHER" id="PTHR10057">
    <property type="entry name" value="PERIPHERAL-TYPE BENZODIAZEPINE RECEPTOR"/>
    <property type="match status" value="1"/>
</dbReference>
<comment type="caution">
    <text evidence="7">The sequence shown here is derived from an EMBL/GenBank/DDBJ whole genome shotgun (WGS) entry which is preliminary data.</text>
</comment>